<feature type="transmembrane region" description="Helical" evidence="1">
    <location>
        <begin position="69"/>
        <end position="88"/>
    </location>
</feature>
<feature type="transmembrane region" description="Helical" evidence="1">
    <location>
        <begin position="136"/>
        <end position="153"/>
    </location>
</feature>
<dbReference type="EMBL" id="JAFLVX010000020">
    <property type="protein sequence ID" value="MBO0477074.1"/>
    <property type="molecule type" value="Genomic_DNA"/>
</dbReference>
<comment type="caution">
    <text evidence="2">The sequence shown here is derived from an EMBL/GenBank/DDBJ whole genome shotgun (WGS) entry which is preliminary data.</text>
</comment>
<organism evidence="2 3">
    <name type="scientific">Candidatus Vagococcus giribetii</name>
    <dbReference type="NCBI Taxonomy" id="2230876"/>
    <lineage>
        <taxon>Bacteria</taxon>
        <taxon>Bacillati</taxon>
        <taxon>Bacillota</taxon>
        <taxon>Bacilli</taxon>
        <taxon>Lactobacillales</taxon>
        <taxon>Enterococcaceae</taxon>
        <taxon>Vagococcus</taxon>
    </lineage>
</organism>
<evidence type="ECO:0000256" key="1">
    <source>
        <dbReference type="SAM" id="Phobius"/>
    </source>
</evidence>
<proteinExistence type="predicted"/>
<feature type="transmembrane region" description="Helical" evidence="1">
    <location>
        <begin position="94"/>
        <end position="115"/>
    </location>
</feature>
<feature type="transmembrane region" description="Helical" evidence="1">
    <location>
        <begin position="223"/>
        <end position="241"/>
    </location>
</feature>
<evidence type="ECO:0008006" key="4">
    <source>
        <dbReference type="Google" id="ProtNLM"/>
    </source>
</evidence>
<keyword evidence="1" id="KW-0812">Transmembrane</keyword>
<sequence length="453" mass="52172">MSEKNKHFLLSLRFIPFVLTNGMNLFPVLILAQIYLKYRDIDKYVLPLILYYSFKTTVLFLIRLKPITVNQLLQGSIIIGIIGSVMGSLYESNIYFGLLSGALLGICSGTLYPSFLTVQFHEKTYNDFGSGKKDPLYSIGFAIIYALALFGLIKYSISLTFLFLALSLALLLAILRAYPHYEIVEDTEEVRYPVFETLFLFITGFFVIFIIKIDKKLGIADSLPIFFLFLATLIILYFFFVKKTKPERRLSPLLTRMIIFKGMLTNFILVFCTFYQLIKEGGMAINKIYLIYLVAITLAPMIYSRLLKRYLDTKIVNVIVLGIASGLLLILWSPSFYVGILLLSLFTSQLNLRLNKLVYFEAELPKDHRLLAKYRLTNVGSVLHQLIMMFIMYLATIYFKTITIDEILQLYTYKHVDESAFLTLNVTKAIIIFIFLVSLYVLQKQYKKSKALD</sequence>
<feature type="transmembrane region" description="Helical" evidence="1">
    <location>
        <begin position="376"/>
        <end position="399"/>
    </location>
</feature>
<dbReference type="RefSeq" id="WP_206966717.1">
    <property type="nucleotide sequence ID" value="NZ_JAFLVX010000020.1"/>
</dbReference>
<feature type="transmembrane region" description="Helical" evidence="1">
    <location>
        <begin position="12"/>
        <end position="32"/>
    </location>
</feature>
<feature type="transmembrane region" description="Helical" evidence="1">
    <location>
        <begin position="159"/>
        <end position="178"/>
    </location>
</feature>
<evidence type="ECO:0000313" key="2">
    <source>
        <dbReference type="EMBL" id="MBO0477074.1"/>
    </source>
</evidence>
<reference evidence="2 3" key="1">
    <citation type="submission" date="2021-03" db="EMBL/GenBank/DDBJ databases">
        <title>Enterococcal diversity collection.</title>
        <authorList>
            <person name="Gilmore M.S."/>
            <person name="Schwartzman J."/>
            <person name="Van Tyne D."/>
            <person name="Martin M."/>
            <person name="Earl A.M."/>
            <person name="Manson A.L."/>
            <person name="Straub T."/>
            <person name="Salamzade R."/>
            <person name="Saavedra J."/>
            <person name="Lebreton F."/>
            <person name="Prichula J."/>
            <person name="Schaufler K."/>
            <person name="Gaca A."/>
            <person name="Sgardioli B."/>
            <person name="Wagenaar J."/>
            <person name="Strong T."/>
        </authorList>
    </citation>
    <scope>NUCLEOTIDE SEQUENCE [LARGE SCALE GENOMIC DNA]</scope>
    <source>
        <strain evidence="2 3">DIV0080</strain>
    </source>
</reference>
<dbReference type="Proteomes" id="UP000664857">
    <property type="component" value="Unassembled WGS sequence"/>
</dbReference>
<evidence type="ECO:0000313" key="3">
    <source>
        <dbReference type="Proteomes" id="UP000664857"/>
    </source>
</evidence>
<feature type="transmembrane region" description="Helical" evidence="1">
    <location>
        <begin position="44"/>
        <end position="62"/>
    </location>
</feature>
<protein>
    <recommendedName>
        <fullName evidence="4">MFS transporter</fullName>
    </recommendedName>
</protein>
<feature type="transmembrane region" description="Helical" evidence="1">
    <location>
        <begin position="419"/>
        <end position="442"/>
    </location>
</feature>
<gene>
    <name evidence="2" type="ORF">DOK76_08325</name>
</gene>
<name>A0ABS3HTJ2_9ENTE</name>
<keyword evidence="1" id="KW-1133">Transmembrane helix</keyword>
<feature type="transmembrane region" description="Helical" evidence="1">
    <location>
        <begin position="190"/>
        <end position="211"/>
    </location>
</feature>
<feature type="transmembrane region" description="Helical" evidence="1">
    <location>
        <begin position="253"/>
        <end position="278"/>
    </location>
</feature>
<feature type="transmembrane region" description="Helical" evidence="1">
    <location>
        <begin position="284"/>
        <end position="303"/>
    </location>
</feature>
<keyword evidence="1" id="KW-0472">Membrane</keyword>
<keyword evidence="3" id="KW-1185">Reference proteome</keyword>
<accession>A0ABS3HTJ2</accession>